<name>A0A830FM19_HALAR</name>
<dbReference type="Proteomes" id="UP000656367">
    <property type="component" value="Unassembled WGS sequence"/>
</dbReference>
<dbReference type="OrthoDB" id="189973at2157"/>
<accession>A0A830FM19</accession>
<dbReference type="Gene3D" id="1.10.10.10">
    <property type="entry name" value="Winged helix-like DNA-binding domain superfamily/Winged helix DNA-binding domain"/>
    <property type="match status" value="1"/>
</dbReference>
<reference evidence="1" key="1">
    <citation type="journal article" date="2014" name="Int. J. Syst. Evol. Microbiol.">
        <title>Complete genome sequence of Corynebacterium casei LMG S-19264T (=DSM 44701T), isolated from a smear-ripened cheese.</title>
        <authorList>
            <consortium name="US DOE Joint Genome Institute (JGI-PGF)"/>
            <person name="Walter F."/>
            <person name="Albersmeier A."/>
            <person name="Kalinowski J."/>
            <person name="Ruckert C."/>
        </authorList>
    </citation>
    <scope>NUCLEOTIDE SEQUENCE</scope>
    <source>
        <strain evidence="1">JCM 15759</strain>
    </source>
</reference>
<dbReference type="InterPro" id="IPR036390">
    <property type="entry name" value="WH_DNA-bd_sf"/>
</dbReference>
<dbReference type="EMBL" id="BMON01000005">
    <property type="protein sequence ID" value="GGM50721.1"/>
    <property type="molecule type" value="Genomic_DNA"/>
</dbReference>
<evidence type="ECO:0000313" key="1">
    <source>
        <dbReference type="EMBL" id="GGM50721.1"/>
    </source>
</evidence>
<proteinExistence type="predicted"/>
<dbReference type="AlphaFoldDB" id="A0A830FM19"/>
<protein>
    <submittedName>
        <fullName evidence="1">Uncharacterized protein</fullName>
    </submittedName>
</protein>
<dbReference type="GO" id="GO:0003700">
    <property type="term" value="F:DNA-binding transcription factor activity"/>
    <property type="evidence" value="ECO:0007669"/>
    <property type="project" value="InterPro"/>
</dbReference>
<reference evidence="1" key="2">
    <citation type="submission" date="2020-09" db="EMBL/GenBank/DDBJ databases">
        <authorList>
            <person name="Sun Q."/>
            <person name="Ohkuma M."/>
        </authorList>
    </citation>
    <scope>NUCLEOTIDE SEQUENCE</scope>
    <source>
        <strain evidence="1">JCM 15759</strain>
    </source>
</reference>
<gene>
    <name evidence="1" type="ORF">GCM10009006_34840</name>
</gene>
<organism evidence="1 2">
    <name type="scientific">Haloarcula argentinensis</name>
    <dbReference type="NCBI Taxonomy" id="43776"/>
    <lineage>
        <taxon>Archaea</taxon>
        <taxon>Methanobacteriati</taxon>
        <taxon>Methanobacteriota</taxon>
        <taxon>Stenosarchaea group</taxon>
        <taxon>Halobacteria</taxon>
        <taxon>Halobacteriales</taxon>
        <taxon>Haloarculaceae</taxon>
        <taxon>Haloarcula</taxon>
    </lineage>
</organism>
<sequence>MVSNTELMGRRKRVEDDEILQAIAVSPDPIVTASELSEQIDYTDDGVRNRLDDLEEQGLVMSRDVGSRAKVWWITTQGRQKLR</sequence>
<dbReference type="SUPFAM" id="SSF46785">
    <property type="entry name" value="Winged helix' DNA-binding domain"/>
    <property type="match status" value="1"/>
</dbReference>
<dbReference type="InterPro" id="IPR036388">
    <property type="entry name" value="WH-like_DNA-bd_sf"/>
</dbReference>
<comment type="caution">
    <text evidence="1">The sequence shown here is derived from an EMBL/GenBank/DDBJ whole genome shotgun (WGS) entry which is preliminary data.</text>
</comment>
<evidence type="ECO:0000313" key="2">
    <source>
        <dbReference type="Proteomes" id="UP000656367"/>
    </source>
</evidence>